<dbReference type="GO" id="GO:0005829">
    <property type="term" value="C:cytosol"/>
    <property type="evidence" value="ECO:0007669"/>
    <property type="project" value="TreeGrafter"/>
</dbReference>
<organism evidence="5 6">
    <name type="scientific">Glaciihabitans tibetensis</name>
    <dbReference type="NCBI Taxonomy" id="1266600"/>
    <lineage>
        <taxon>Bacteria</taxon>
        <taxon>Bacillati</taxon>
        <taxon>Actinomycetota</taxon>
        <taxon>Actinomycetes</taxon>
        <taxon>Micrococcales</taxon>
        <taxon>Microbacteriaceae</taxon>
        <taxon>Glaciihabitans</taxon>
    </lineage>
</organism>
<evidence type="ECO:0000313" key="6">
    <source>
        <dbReference type="Proteomes" id="UP000237983"/>
    </source>
</evidence>
<sequence>MTALDATTSVPLFSLDEDLSVLDEPATVESAVVETALVEPVVIDAVVLEAVVIDAVVIDAVAVPVWCERLGVFDLETTGIDIETSRIVSAHVGILDSTGALVERWDWLADPGIEIPEQATAVHGISTERARAEGRPAGEVVAEIVAALNSLVARDIPITIYNAPYDLSLLNREALRHGVVPLADPSPVIDPLVLDKAVDRYRKGKRTLEVAALYYGVDLTDAHDAAADAVAAGRVAQAIAHRYRDEIAIEPAQLHLLQIGWFAEQAASFEDYMRRTRDPGFSASQAWPQR</sequence>
<dbReference type="InterPro" id="IPR036397">
    <property type="entry name" value="RNaseH_sf"/>
</dbReference>
<reference evidence="5 6" key="1">
    <citation type="submission" date="2018-03" db="EMBL/GenBank/DDBJ databases">
        <title>Genomic Encyclopedia of Type Strains, Phase III (KMG-III): the genomes of soil and plant-associated and newly described type strains.</title>
        <authorList>
            <person name="Whitman W."/>
        </authorList>
    </citation>
    <scope>NUCLEOTIDE SEQUENCE [LARGE SCALE GENOMIC DNA]</scope>
    <source>
        <strain evidence="5 6">CGMCC 1.12484</strain>
    </source>
</reference>
<dbReference type="GO" id="GO:0003676">
    <property type="term" value="F:nucleic acid binding"/>
    <property type="evidence" value="ECO:0007669"/>
    <property type="project" value="InterPro"/>
</dbReference>
<dbReference type="Gene3D" id="3.30.420.10">
    <property type="entry name" value="Ribonuclease H-like superfamily/Ribonuclease H"/>
    <property type="match status" value="1"/>
</dbReference>
<protein>
    <submittedName>
        <fullName evidence="5">DNA polymerase-3 subunit epsilon</fullName>
    </submittedName>
</protein>
<feature type="domain" description="Exonuclease" evidence="4">
    <location>
        <begin position="69"/>
        <end position="245"/>
    </location>
</feature>
<evidence type="ECO:0000256" key="2">
    <source>
        <dbReference type="ARBA" id="ARBA00022801"/>
    </source>
</evidence>
<comment type="caution">
    <text evidence="5">The sequence shown here is derived from an EMBL/GenBank/DDBJ whole genome shotgun (WGS) entry which is preliminary data.</text>
</comment>
<keyword evidence="3" id="KW-0269">Exonuclease</keyword>
<dbReference type="CDD" id="cd06127">
    <property type="entry name" value="DEDDh"/>
    <property type="match status" value="1"/>
</dbReference>
<accession>A0A2T0VJT7</accession>
<dbReference type="InterPro" id="IPR012337">
    <property type="entry name" value="RNaseH-like_sf"/>
</dbReference>
<dbReference type="EMBL" id="PVTL01000001">
    <property type="protein sequence ID" value="PRY70464.1"/>
    <property type="molecule type" value="Genomic_DNA"/>
</dbReference>
<dbReference type="AlphaFoldDB" id="A0A2T0VJT7"/>
<keyword evidence="1" id="KW-0540">Nuclease</keyword>
<dbReference type="GO" id="GO:0008408">
    <property type="term" value="F:3'-5' exonuclease activity"/>
    <property type="evidence" value="ECO:0007669"/>
    <property type="project" value="TreeGrafter"/>
</dbReference>
<evidence type="ECO:0000259" key="4">
    <source>
        <dbReference type="SMART" id="SM00479"/>
    </source>
</evidence>
<dbReference type="Proteomes" id="UP000237983">
    <property type="component" value="Unassembled WGS sequence"/>
</dbReference>
<dbReference type="OrthoDB" id="9791657at2"/>
<dbReference type="SUPFAM" id="SSF53098">
    <property type="entry name" value="Ribonuclease H-like"/>
    <property type="match status" value="1"/>
</dbReference>
<dbReference type="SMART" id="SM00479">
    <property type="entry name" value="EXOIII"/>
    <property type="match status" value="1"/>
</dbReference>
<dbReference type="PANTHER" id="PTHR30231:SF4">
    <property type="entry name" value="PROTEIN NEN2"/>
    <property type="match status" value="1"/>
</dbReference>
<keyword evidence="2" id="KW-0378">Hydrolase</keyword>
<gene>
    <name evidence="5" type="ORF">B0I08_101600</name>
</gene>
<dbReference type="RefSeq" id="WP_106209614.1">
    <property type="nucleotide sequence ID" value="NZ_PVTL01000001.1"/>
</dbReference>
<dbReference type="Pfam" id="PF00929">
    <property type="entry name" value="RNase_T"/>
    <property type="match status" value="1"/>
</dbReference>
<evidence type="ECO:0000256" key="1">
    <source>
        <dbReference type="ARBA" id="ARBA00022722"/>
    </source>
</evidence>
<evidence type="ECO:0000313" key="5">
    <source>
        <dbReference type="EMBL" id="PRY70464.1"/>
    </source>
</evidence>
<name>A0A2T0VJT7_9MICO</name>
<dbReference type="PANTHER" id="PTHR30231">
    <property type="entry name" value="DNA POLYMERASE III SUBUNIT EPSILON"/>
    <property type="match status" value="1"/>
</dbReference>
<dbReference type="NCBIfam" id="NF005927">
    <property type="entry name" value="PRK07942.1"/>
    <property type="match status" value="1"/>
</dbReference>
<proteinExistence type="predicted"/>
<dbReference type="InterPro" id="IPR013520">
    <property type="entry name" value="Ribonucl_H"/>
</dbReference>
<keyword evidence="6" id="KW-1185">Reference proteome</keyword>
<evidence type="ECO:0000256" key="3">
    <source>
        <dbReference type="ARBA" id="ARBA00022839"/>
    </source>
</evidence>